<name>A0A915IMY8_ROMCU</name>
<dbReference type="OMA" id="SAKKCEN"/>
<dbReference type="GO" id="GO:0015020">
    <property type="term" value="F:glucuronosyltransferase activity"/>
    <property type="evidence" value="ECO:0007669"/>
    <property type="project" value="UniProtKB-EC"/>
</dbReference>
<dbReference type="PANTHER" id="PTHR48043">
    <property type="entry name" value="EG:EG0003.4 PROTEIN-RELATED"/>
    <property type="match status" value="1"/>
</dbReference>
<keyword evidence="3" id="KW-0328">Glycosyltransferase</keyword>
<evidence type="ECO:0000313" key="7">
    <source>
        <dbReference type="WBParaSite" id="nRc.2.0.1.t15336-RA"/>
    </source>
</evidence>
<evidence type="ECO:0000256" key="3">
    <source>
        <dbReference type="ARBA" id="ARBA00022676"/>
    </source>
</evidence>
<protein>
    <recommendedName>
        <fullName evidence="2">glucuronosyltransferase</fullName>
        <ecNumber evidence="2">2.4.1.17</ecNumber>
    </recommendedName>
</protein>
<keyword evidence="4" id="KW-0808">Transferase</keyword>
<comment type="similarity">
    <text evidence="1">Belongs to the UDP-glycosyltransferase family.</text>
</comment>
<evidence type="ECO:0000256" key="4">
    <source>
        <dbReference type="ARBA" id="ARBA00022679"/>
    </source>
</evidence>
<organism evidence="6 7">
    <name type="scientific">Romanomermis culicivorax</name>
    <name type="common">Nematode worm</name>
    <dbReference type="NCBI Taxonomy" id="13658"/>
    <lineage>
        <taxon>Eukaryota</taxon>
        <taxon>Metazoa</taxon>
        <taxon>Ecdysozoa</taxon>
        <taxon>Nematoda</taxon>
        <taxon>Enoplea</taxon>
        <taxon>Dorylaimia</taxon>
        <taxon>Mermithida</taxon>
        <taxon>Mermithoidea</taxon>
        <taxon>Mermithidae</taxon>
        <taxon>Romanomermis</taxon>
    </lineage>
</organism>
<comment type="catalytic activity">
    <reaction evidence="5">
        <text>glucuronate acceptor + UDP-alpha-D-glucuronate = acceptor beta-D-glucuronoside + UDP + H(+)</text>
        <dbReference type="Rhea" id="RHEA:21032"/>
        <dbReference type="ChEBI" id="CHEBI:15378"/>
        <dbReference type="ChEBI" id="CHEBI:58052"/>
        <dbReference type="ChEBI" id="CHEBI:58223"/>
        <dbReference type="ChEBI" id="CHEBI:132367"/>
        <dbReference type="ChEBI" id="CHEBI:132368"/>
        <dbReference type="EC" id="2.4.1.17"/>
    </reaction>
</comment>
<dbReference type="AlphaFoldDB" id="A0A915IMY8"/>
<evidence type="ECO:0000256" key="1">
    <source>
        <dbReference type="ARBA" id="ARBA00009995"/>
    </source>
</evidence>
<accession>A0A915IMY8</accession>
<dbReference type="EC" id="2.4.1.17" evidence="2"/>
<keyword evidence="6" id="KW-1185">Reference proteome</keyword>
<sequence>MSRFIEMLHEGCETMINDQPLLNELRRRKFDIAVAHMATFSSGLMIDYLAWELGAPSPPSFVPQLMTAYTDRMTFWQRCRNFGATVMLAYFYRRKMVEPGNKIFRRRFGQDFPDVSRLAAKSSLLLVNSEELLDYPRPILHKILYIGGIGLSVPQQLDEYWLNIVEDRAYQGVVVFSLGSIANTTLMPYAWKKTFVETFAQFPNYKVVWKFDGDLSMFEVPKNVIISKWLPQVDLFGTQYLEVATEVCLTSIRK</sequence>
<evidence type="ECO:0000256" key="5">
    <source>
        <dbReference type="ARBA" id="ARBA00047475"/>
    </source>
</evidence>
<dbReference type="Proteomes" id="UP000887565">
    <property type="component" value="Unplaced"/>
</dbReference>
<dbReference type="PANTHER" id="PTHR48043:SF145">
    <property type="entry name" value="FI06409P-RELATED"/>
    <property type="match status" value="1"/>
</dbReference>
<evidence type="ECO:0000313" key="6">
    <source>
        <dbReference type="Proteomes" id="UP000887565"/>
    </source>
</evidence>
<dbReference type="WBParaSite" id="nRc.2.0.1.t15336-RA">
    <property type="protein sequence ID" value="nRc.2.0.1.t15336-RA"/>
    <property type="gene ID" value="nRc.2.0.1.g15336"/>
</dbReference>
<dbReference type="Pfam" id="PF00201">
    <property type="entry name" value="UDPGT"/>
    <property type="match status" value="1"/>
</dbReference>
<proteinExistence type="inferred from homology"/>
<dbReference type="SUPFAM" id="SSF53756">
    <property type="entry name" value="UDP-Glycosyltransferase/glycogen phosphorylase"/>
    <property type="match status" value="1"/>
</dbReference>
<dbReference type="InterPro" id="IPR050271">
    <property type="entry name" value="UDP-glycosyltransferase"/>
</dbReference>
<dbReference type="Gene3D" id="3.40.50.2000">
    <property type="entry name" value="Glycogen Phosphorylase B"/>
    <property type="match status" value="1"/>
</dbReference>
<reference evidence="7" key="1">
    <citation type="submission" date="2022-11" db="UniProtKB">
        <authorList>
            <consortium name="WormBaseParasite"/>
        </authorList>
    </citation>
    <scope>IDENTIFICATION</scope>
</reference>
<dbReference type="InterPro" id="IPR002213">
    <property type="entry name" value="UDP_glucos_trans"/>
</dbReference>
<evidence type="ECO:0000256" key="2">
    <source>
        <dbReference type="ARBA" id="ARBA00012544"/>
    </source>
</evidence>